<protein>
    <submittedName>
        <fullName evidence="2">Glycosyltransferase</fullName>
    </submittedName>
</protein>
<comment type="caution">
    <text evidence="2">The sequence shown here is derived from an EMBL/GenBank/DDBJ whole genome shotgun (WGS) entry which is preliminary data.</text>
</comment>
<evidence type="ECO:0000313" key="2">
    <source>
        <dbReference type="EMBL" id="RLL46915.1"/>
    </source>
</evidence>
<dbReference type="AlphaFoldDB" id="A0A498D881"/>
<dbReference type="GO" id="GO:0016740">
    <property type="term" value="F:transferase activity"/>
    <property type="evidence" value="ECO:0007669"/>
    <property type="project" value="UniProtKB-KW"/>
</dbReference>
<dbReference type="Pfam" id="PF00535">
    <property type="entry name" value="Glycos_transf_2"/>
    <property type="match status" value="1"/>
</dbReference>
<name>A0A498D881_9BACI</name>
<reference evidence="2 3" key="1">
    <citation type="submission" date="2018-10" db="EMBL/GenBank/DDBJ databases">
        <title>Oceanobacillus sp. YLB-02 draft genome.</title>
        <authorList>
            <person name="Yu L."/>
        </authorList>
    </citation>
    <scope>NUCLEOTIDE SEQUENCE [LARGE SCALE GENOMIC DNA]</scope>
    <source>
        <strain evidence="2 3">YLB-02</strain>
    </source>
</reference>
<proteinExistence type="predicted"/>
<evidence type="ECO:0000259" key="1">
    <source>
        <dbReference type="Pfam" id="PF00535"/>
    </source>
</evidence>
<organism evidence="2 3">
    <name type="scientific">Oceanobacillus piezotolerans</name>
    <dbReference type="NCBI Taxonomy" id="2448030"/>
    <lineage>
        <taxon>Bacteria</taxon>
        <taxon>Bacillati</taxon>
        <taxon>Bacillota</taxon>
        <taxon>Bacilli</taxon>
        <taxon>Bacillales</taxon>
        <taxon>Bacillaceae</taxon>
        <taxon>Oceanobacillus</taxon>
    </lineage>
</organism>
<dbReference type="InterPro" id="IPR029044">
    <property type="entry name" value="Nucleotide-diphossugar_trans"/>
</dbReference>
<accession>A0A498D881</accession>
<gene>
    <name evidence="2" type="ORF">D8M04_06880</name>
</gene>
<sequence length="231" mass="27495">MVSVITCTIRDYYMENVFENYDNQLWDEKELIIILNKDDMDIKKWKNRAKHSQNVSVFQLPEQATPGECQNFAVYKAKYHIIAKFDDDDYYSPYYLKGQIQAMNQTGAHIVGKRDCFYYMEGKRKLMITSFKKNSQNTNVDKVTDSSLMFRKEVFNTVQFSSDEVNYDSVFQRECVKKGFKIYSTDRYNYTVIRRADVNSHTWQISDREIKRFTEEVGKIEDYKSFVTKPL</sequence>
<dbReference type="EMBL" id="RCHR01000002">
    <property type="protein sequence ID" value="RLL46915.1"/>
    <property type="molecule type" value="Genomic_DNA"/>
</dbReference>
<dbReference type="SUPFAM" id="SSF53448">
    <property type="entry name" value="Nucleotide-diphospho-sugar transferases"/>
    <property type="match status" value="1"/>
</dbReference>
<dbReference type="InterPro" id="IPR001173">
    <property type="entry name" value="Glyco_trans_2-like"/>
</dbReference>
<feature type="domain" description="Glycosyltransferase 2-like" evidence="1">
    <location>
        <begin position="12"/>
        <end position="156"/>
    </location>
</feature>
<keyword evidence="3" id="KW-1185">Reference proteome</keyword>
<dbReference type="Proteomes" id="UP000270219">
    <property type="component" value="Unassembled WGS sequence"/>
</dbReference>
<dbReference type="Gene3D" id="3.90.550.10">
    <property type="entry name" value="Spore Coat Polysaccharide Biosynthesis Protein SpsA, Chain A"/>
    <property type="match status" value="1"/>
</dbReference>
<keyword evidence="2" id="KW-0808">Transferase</keyword>
<evidence type="ECO:0000313" key="3">
    <source>
        <dbReference type="Proteomes" id="UP000270219"/>
    </source>
</evidence>